<organism evidence="1 2">
    <name type="scientific">Guyanagaster necrorhizus</name>
    <dbReference type="NCBI Taxonomy" id="856835"/>
    <lineage>
        <taxon>Eukaryota</taxon>
        <taxon>Fungi</taxon>
        <taxon>Dikarya</taxon>
        <taxon>Basidiomycota</taxon>
        <taxon>Agaricomycotina</taxon>
        <taxon>Agaricomycetes</taxon>
        <taxon>Agaricomycetidae</taxon>
        <taxon>Agaricales</taxon>
        <taxon>Marasmiineae</taxon>
        <taxon>Physalacriaceae</taxon>
        <taxon>Guyanagaster</taxon>
    </lineage>
</organism>
<dbReference type="RefSeq" id="XP_043035392.1">
    <property type="nucleotide sequence ID" value="XM_043187183.1"/>
</dbReference>
<accession>A0A9P8API2</accession>
<name>A0A9P8API2_9AGAR</name>
<evidence type="ECO:0000313" key="2">
    <source>
        <dbReference type="Proteomes" id="UP000812287"/>
    </source>
</evidence>
<dbReference type="Proteomes" id="UP000812287">
    <property type="component" value="Unassembled WGS sequence"/>
</dbReference>
<dbReference type="EMBL" id="MU250556">
    <property type="protein sequence ID" value="KAG7441892.1"/>
    <property type="molecule type" value="Genomic_DNA"/>
</dbReference>
<reference evidence="1" key="1">
    <citation type="submission" date="2020-11" db="EMBL/GenBank/DDBJ databases">
        <title>Adaptations for nitrogen fixation in a non-lichenized fungal sporocarp promotes dispersal by wood-feeding termites.</title>
        <authorList>
            <consortium name="DOE Joint Genome Institute"/>
            <person name="Koch R.A."/>
            <person name="Yoon G."/>
            <person name="Arayal U."/>
            <person name="Lail K."/>
            <person name="Amirebrahimi M."/>
            <person name="Labutti K."/>
            <person name="Lipzen A."/>
            <person name="Riley R."/>
            <person name="Barry K."/>
            <person name="Henrissat B."/>
            <person name="Grigoriev I.V."/>
            <person name="Herr J.R."/>
            <person name="Aime M.C."/>
        </authorList>
    </citation>
    <scope>NUCLEOTIDE SEQUENCE</scope>
    <source>
        <strain evidence="1">MCA 3950</strain>
    </source>
</reference>
<proteinExistence type="predicted"/>
<keyword evidence="2" id="KW-1185">Reference proteome</keyword>
<sequence length="76" mass="8195">MRTPFLLARTGGLGSISSWGKIPVHYVTSLTASVHDSKESVRTISSSQIANLIFKAGLWCTTVSHTSHLQPEAKIS</sequence>
<dbReference type="AlphaFoldDB" id="A0A9P8API2"/>
<protein>
    <submittedName>
        <fullName evidence="1">Uncharacterized protein</fullName>
    </submittedName>
</protein>
<evidence type="ECO:0000313" key="1">
    <source>
        <dbReference type="EMBL" id="KAG7441892.1"/>
    </source>
</evidence>
<feature type="non-terminal residue" evidence="1">
    <location>
        <position position="76"/>
    </location>
</feature>
<dbReference type="GeneID" id="66109480"/>
<comment type="caution">
    <text evidence="1">The sequence shown here is derived from an EMBL/GenBank/DDBJ whole genome shotgun (WGS) entry which is preliminary data.</text>
</comment>
<gene>
    <name evidence="1" type="ORF">BT62DRAFT_936776</name>
</gene>